<protein>
    <submittedName>
        <fullName evidence="1">Uncharacterized protein</fullName>
    </submittedName>
</protein>
<organism evidence="1 2">
    <name type="scientific">Lentisphaera araneosa HTCC2155</name>
    <dbReference type="NCBI Taxonomy" id="313628"/>
    <lineage>
        <taxon>Bacteria</taxon>
        <taxon>Pseudomonadati</taxon>
        <taxon>Lentisphaerota</taxon>
        <taxon>Lentisphaeria</taxon>
        <taxon>Lentisphaerales</taxon>
        <taxon>Lentisphaeraceae</taxon>
        <taxon>Lentisphaera</taxon>
    </lineage>
</organism>
<accession>A6DH59</accession>
<dbReference type="EMBL" id="ABCK01000003">
    <property type="protein sequence ID" value="EDM28942.1"/>
    <property type="molecule type" value="Genomic_DNA"/>
</dbReference>
<reference evidence="1 2" key="1">
    <citation type="journal article" date="2010" name="J. Bacteriol.">
        <title>Genome sequence of Lentisphaera araneosa HTCC2155T, the type species of the order Lentisphaerales in the phylum Lentisphaerae.</title>
        <authorList>
            <person name="Thrash J.C."/>
            <person name="Cho J.C."/>
            <person name="Vergin K.L."/>
            <person name="Morris R.M."/>
            <person name="Giovannoni S.J."/>
        </authorList>
    </citation>
    <scope>NUCLEOTIDE SEQUENCE [LARGE SCALE GENOMIC DNA]</scope>
    <source>
        <strain evidence="1 2">HTCC2155</strain>
    </source>
</reference>
<gene>
    <name evidence="1" type="ORF">LNTAR_14037</name>
</gene>
<evidence type="ECO:0000313" key="2">
    <source>
        <dbReference type="Proteomes" id="UP000004947"/>
    </source>
</evidence>
<evidence type="ECO:0000313" key="1">
    <source>
        <dbReference type="EMBL" id="EDM28942.1"/>
    </source>
</evidence>
<name>A6DH59_9BACT</name>
<keyword evidence="2" id="KW-1185">Reference proteome</keyword>
<comment type="caution">
    <text evidence="1">The sequence shown here is derived from an EMBL/GenBank/DDBJ whole genome shotgun (WGS) entry which is preliminary data.</text>
</comment>
<dbReference type="AlphaFoldDB" id="A6DH59"/>
<dbReference type="STRING" id="313628.LNTAR_14037"/>
<proteinExistence type="predicted"/>
<sequence length="73" mass="8256">MPKRNKKPQKITSEAFLRGANRSRTGLKGFADPCLTAWLSRRVGGIILPVFSLSSKIEEKIIIFLKKHSLLYV</sequence>
<dbReference type="Proteomes" id="UP000004947">
    <property type="component" value="Unassembled WGS sequence"/>
</dbReference>